<feature type="active site" description="Proton acceptor" evidence="4">
    <location>
        <position position="73"/>
    </location>
</feature>
<comment type="subcellular location">
    <subcellularLocation>
        <location evidence="4">Cytoplasm</location>
    </subcellularLocation>
</comment>
<sequence length="203" mass="21775">MLVLASASPRRKELLTQAGFKFQVVPSSIAEVRRAEEDAASFAVRLAREKAQSVFDQIVSSRVPDQLLVLGADTIVVTPEEILGKPHGAADAARMLRLLSGRTHLVMTGVCLVSDHATEVAVETTAVAFQTLSEDDIARYIATGEPMDKAGGYAIQGYAARWIPHIRGCYFNVVGLPIALVSNMIEGENRRTAALVATVAEAD</sequence>
<feature type="site" description="Important for substrate specificity" evidence="4">
    <location>
        <position position="156"/>
    </location>
</feature>
<feature type="site" description="Important for substrate specificity" evidence="4">
    <location>
        <position position="10"/>
    </location>
</feature>
<comment type="function">
    <text evidence="4">Nucleoside triphosphate pyrophosphatase that hydrolyzes dTTP and UTP. May have a dual role in cell division arrest and in preventing the incorporation of modified nucleotides into cellular nucleic acids.</text>
</comment>
<dbReference type="KEGG" id="abas:ACPOL_3922"/>
<protein>
    <recommendedName>
        <fullName evidence="4">dTTP/UTP pyrophosphatase</fullName>
        <shortName evidence="4">dTTPase/UTPase</shortName>
        <ecNumber evidence="4">3.6.1.9</ecNumber>
    </recommendedName>
    <alternativeName>
        <fullName evidence="4">Nucleoside triphosphate pyrophosphatase</fullName>
    </alternativeName>
    <alternativeName>
        <fullName evidence="4">Nucleotide pyrophosphatase</fullName>
        <shortName evidence="4">Nucleotide PPase</shortName>
    </alternativeName>
</protein>
<dbReference type="Proteomes" id="UP000253606">
    <property type="component" value="Chromosome"/>
</dbReference>
<dbReference type="PIRSF" id="PIRSF006305">
    <property type="entry name" value="Maf"/>
    <property type="match status" value="1"/>
</dbReference>
<comment type="similarity">
    <text evidence="4">Belongs to the Maf family. YhdE subfamily.</text>
</comment>
<dbReference type="CDD" id="cd00555">
    <property type="entry name" value="Maf"/>
    <property type="match status" value="1"/>
</dbReference>
<name>A0A2Z5G271_9BACT</name>
<dbReference type="OrthoDB" id="9807767at2"/>
<keyword evidence="3 4" id="KW-0546">Nucleotide metabolism</keyword>
<evidence type="ECO:0000313" key="6">
    <source>
        <dbReference type="Proteomes" id="UP000253606"/>
    </source>
</evidence>
<dbReference type="Gene3D" id="3.90.950.10">
    <property type="match status" value="1"/>
</dbReference>
<feature type="site" description="Important for substrate specificity" evidence="4">
    <location>
        <position position="74"/>
    </location>
</feature>
<keyword evidence="4" id="KW-0963">Cytoplasm</keyword>
<keyword evidence="2 4" id="KW-0378">Hydrolase</keyword>
<dbReference type="GO" id="GO:0005737">
    <property type="term" value="C:cytoplasm"/>
    <property type="evidence" value="ECO:0007669"/>
    <property type="project" value="UniProtKB-SubCell"/>
</dbReference>
<dbReference type="GO" id="GO:0009117">
    <property type="term" value="P:nucleotide metabolic process"/>
    <property type="evidence" value="ECO:0007669"/>
    <property type="project" value="UniProtKB-KW"/>
</dbReference>
<comment type="catalytic activity">
    <reaction evidence="4">
        <text>dTTP + H2O = dTMP + diphosphate + H(+)</text>
        <dbReference type="Rhea" id="RHEA:28534"/>
        <dbReference type="ChEBI" id="CHEBI:15377"/>
        <dbReference type="ChEBI" id="CHEBI:15378"/>
        <dbReference type="ChEBI" id="CHEBI:33019"/>
        <dbReference type="ChEBI" id="CHEBI:37568"/>
        <dbReference type="ChEBI" id="CHEBI:63528"/>
        <dbReference type="EC" id="3.6.1.9"/>
    </reaction>
</comment>
<comment type="catalytic activity">
    <reaction evidence="4">
        <text>UTP + H2O = UMP + diphosphate + H(+)</text>
        <dbReference type="Rhea" id="RHEA:29395"/>
        <dbReference type="ChEBI" id="CHEBI:15377"/>
        <dbReference type="ChEBI" id="CHEBI:15378"/>
        <dbReference type="ChEBI" id="CHEBI:33019"/>
        <dbReference type="ChEBI" id="CHEBI:46398"/>
        <dbReference type="ChEBI" id="CHEBI:57865"/>
        <dbReference type="EC" id="3.6.1.9"/>
    </reaction>
</comment>
<dbReference type="SUPFAM" id="SSF52972">
    <property type="entry name" value="ITPase-like"/>
    <property type="match status" value="1"/>
</dbReference>
<dbReference type="InterPro" id="IPR003697">
    <property type="entry name" value="Maf-like"/>
</dbReference>
<evidence type="ECO:0000256" key="2">
    <source>
        <dbReference type="ARBA" id="ARBA00022801"/>
    </source>
</evidence>
<evidence type="ECO:0000256" key="3">
    <source>
        <dbReference type="ARBA" id="ARBA00023080"/>
    </source>
</evidence>
<dbReference type="PANTHER" id="PTHR43213">
    <property type="entry name" value="BIFUNCTIONAL DTTP/UTP PYROPHOSPHATASE/METHYLTRANSFERASE PROTEIN-RELATED"/>
    <property type="match status" value="1"/>
</dbReference>
<dbReference type="EC" id="3.6.1.9" evidence="4"/>
<comment type="caution">
    <text evidence="4">Lacks conserved residue(s) required for the propagation of feature annotation.</text>
</comment>
<dbReference type="GO" id="GO:0036218">
    <property type="term" value="F:dTTP diphosphatase activity"/>
    <property type="evidence" value="ECO:0007669"/>
    <property type="project" value="RHEA"/>
</dbReference>
<dbReference type="AlphaFoldDB" id="A0A2Z5G271"/>
<dbReference type="RefSeq" id="WP_114208255.1">
    <property type="nucleotide sequence ID" value="NZ_CP030840.1"/>
</dbReference>
<dbReference type="GO" id="GO:0036221">
    <property type="term" value="F:UTP diphosphatase activity"/>
    <property type="evidence" value="ECO:0007669"/>
    <property type="project" value="RHEA"/>
</dbReference>
<comment type="cofactor">
    <cofactor evidence="1 4">
        <name>a divalent metal cation</name>
        <dbReference type="ChEBI" id="CHEBI:60240"/>
    </cofactor>
</comment>
<accession>A0A2Z5G271</accession>
<gene>
    <name evidence="5" type="ORF">ACPOL_3922</name>
</gene>
<organism evidence="5 6">
    <name type="scientific">Acidisarcina polymorpha</name>
    <dbReference type="NCBI Taxonomy" id="2211140"/>
    <lineage>
        <taxon>Bacteria</taxon>
        <taxon>Pseudomonadati</taxon>
        <taxon>Acidobacteriota</taxon>
        <taxon>Terriglobia</taxon>
        <taxon>Terriglobales</taxon>
        <taxon>Acidobacteriaceae</taxon>
        <taxon>Acidisarcina</taxon>
    </lineage>
</organism>
<dbReference type="Pfam" id="PF02545">
    <property type="entry name" value="Maf"/>
    <property type="match status" value="1"/>
</dbReference>
<proteinExistence type="inferred from homology"/>
<evidence type="ECO:0000256" key="4">
    <source>
        <dbReference type="HAMAP-Rule" id="MF_00528"/>
    </source>
</evidence>
<evidence type="ECO:0000313" key="5">
    <source>
        <dbReference type="EMBL" id="AXC13201.1"/>
    </source>
</evidence>
<keyword evidence="6" id="KW-1185">Reference proteome</keyword>
<reference evidence="5 6" key="1">
    <citation type="journal article" date="2018" name="Front. Microbiol.">
        <title>Hydrolytic Capabilities as a Key to Environmental Success: Chitinolytic and Cellulolytic Acidobacteria From Acidic Sub-arctic Soils and Boreal Peatlands.</title>
        <authorList>
            <person name="Belova S.E."/>
            <person name="Ravin N.V."/>
            <person name="Pankratov T.A."/>
            <person name="Rakitin A.L."/>
            <person name="Ivanova A.A."/>
            <person name="Beletsky A.V."/>
            <person name="Mardanov A.V."/>
            <person name="Sinninghe Damste J.S."/>
            <person name="Dedysh S.N."/>
        </authorList>
    </citation>
    <scope>NUCLEOTIDE SEQUENCE [LARGE SCALE GENOMIC DNA]</scope>
    <source>
        <strain evidence="5 6">SBC82</strain>
    </source>
</reference>
<dbReference type="HAMAP" id="MF_00528">
    <property type="entry name" value="Maf"/>
    <property type="match status" value="1"/>
</dbReference>
<dbReference type="NCBIfam" id="TIGR00172">
    <property type="entry name" value="maf"/>
    <property type="match status" value="1"/>
</dbReference>
<dbReference type="InterPro" id="IPR029001">
    <property type="entry name" value="ITPase-like_fam"/>
</dbReference>
<dbReference type="PANTHER" id="PTHR43213:SF5">
    <property type="entry name" value="BIFUNCTIONAL DTTP_UTP PYROPHOSPHATASE_METHYLTRANSFERASE PROTEIN-RELATED"/>
    <property type="match status" value="1"/>
</dbReference>
<dbReference type="EMBL" id="CP030840">
    <property type="protein sequence ID" value="AXC13201.1"/>
    <property type="molecule type" value="Genomic_DNA"/>
</dbReference>
<evidence type="ECO:0000256" key="1">
    <source>
        <dbReference type="ARBA" id="ARBA00001968"/>
    </source>
</evidence>